<dbReference type="EMBL" id="JAAOAV010000059">
    <property type="protein sequence ID" value="KAF5606714.1"/>
    <property type="molecule type" value="Genomic_DNA"/>
</dbReference>
<evidence type="ECO:0000313" key="3">
    <source>
        <dbReference type="Proteomes" id="UP000547976"/>
    </source>
</evidence>
<sequence length="372" mass="42112">MRLVSFLLVIASLASYVQAGNPLWEISPATSMASHGAAFKRAVSIWPSDDPHDNAGVRRWPKKTLTYAFSTTDAEKKLGRILEEAKKLWNQLNVEGFQYEKLELKKCKGRRSECMIIYYNNDGKLLTSVGLQPLDDTFDGPYMHLSDKKDVGNLNPVVNVAHELGHAWGLWHEHQAREWWGQSGIDEFWGGTLDGEKFMTADYHPERLKDYETALEKMAEAKSLKSTDELTQEQINMLLRDQNTAKAYGFTGLEWMPLRDSGMQADKRFDDDSLMLYPSGAGGKGEVIFDADGNVLEDKRLAILTYPDGKHMTIKKVPSGQDKDRLIMIYGTNYRGVSRLHNDKSSKLRGFMKKMRSSLSLRAGDTEEGRCE</sequence>
<name>A0A8H5Q167_GIBSU</name>
<comment type="caution">
    <text evidence="2">The sequence shown here is derived from an EMBL/GenBank/DDBJ whole genome shotgun (WGS) entry which is preliminary data.</text>
</comment>
<reference evidence="2 3" key="1">
    <citation type="submission" date="2020-05" db="EMBL/GenBank/DDBJ databases">
        <title>Identification and distribution of gene clusters putatively required for synthesis of sphingolipid metabolism inhibitors in phylogenetically diverse species of the filamentous fungus Fusarium.</title>
        <authorList>
            <person name="Kim H.-S."/>
            <person name="Busman M."/>
            <person name="Brown D.W."/>
            <person name="Divon H."/>
            <person name="Uhlig S."/>
            <person name="Proctor R.H."/>
        </authorList>
    </citation>
    <scope>NUCLEOTIDE SEQUENCE [LARGE SCALE GENOMIC DNA]</scope>
    <source>
        <strain evidence="2 3">NRRL 66333</strain>
    </source>
</reference>
<gene>
    <name evidence="2" type="ORF">FSUBG_5900</name>
</gene>
<evidence type="ECO:0000256" key="1">
    <source>
        <dbReference type="SAM" id="SignalP"/>
    </source>
</evidence>
<dbReference type="RefSeq" id="XP_036538684.1">
    <property type="nucleotide sequence ID" value="XM_036684047.1"/>
</dbReference>
<dbReference type="InterPro" id="IPR024079">
    <property type="entry name" value="MetalloPept_cat_dom_sf"/>
</dbReference>
<protein>
    <submittedName>
        <fullName evidence="2">Zinc-dependent metalloprotease</fullName>
    </submittedName>
</protein>
<dbReference type="Proteomes" id="UP000547976">
    <property type="component" value="Unassembled WGS sequence"/>
</dbReference>
<dbReference type="OrthoDB" id="291007at2759"/>
<dbReference type="GeneID" id="59318765"/>
<keyword evidence="2" id="KW-0482">Metalloprotease</keyword>
<keyword evidence="1" id="KW-0732">Signal</keyword>
<keyword evidence="3" id="KW-1185">Reference proteome</keyword>
<accession>A0A8H5Q167</accession>
<evidence type="ECO:0000313" key="2">
    <source>
        <dbReference type="EMBL" id="KAF5606714.1"/>
    </source>
</evidence>
<dbReference type="GO" id="GO:0006508">
    <property type="term" value="P:proteolysis"/>
    <property type="evidence" value="ECO:0007669"/>
    <property type="project" value="UniProtKB-KW"/>
</dbReference>
<dbReference type="Gene3D" id="3.40.390.10">
    <property type="entry name" value="Collagenase (Catalytic Domain)"/>
    <property type="match status" value="1"/>
</dbReference>
<organism evidence="2 3">
    <name type="scientific">Gibberella subglutinans</name>
    <name type="common">Fusarium subglutinans</name>
    <dbReference type="NCBI Taxonomy" id="42677"/>
    <lineage>
        <taxon>Eukaryota</taxon>
        <taxon>Fungi</taxon>
        <taxon>Dikarya</taxon>
        <taxon>Ascomycota</taxon>
        <taxon>Pezizomycotina</taxon>
        <taxon>Sordariomycetes</taxon>
        <taxon>Hypocreomycetidae</taxon>
        <taxon>Hypocreales</taxon>
        <taxon>Nectriaceae</taxon>
        <taxon>Fusarium</taxon>
        <taxon>Fusarium fujikuroi species complex</taxon>
    </lineage>
</organism>
<keyword evidence="2" id="KW-0378">Hydrolase</keyword>
<dbReference type="GO" id="GO:0008237">
    <property type="term" value="F:metallopeptidase activity"/>
    <property type="evidence" value="ECO:0007669"/>
    <property type="project" value="UniProtKB-KW"/>
</dbReference>
<feature type="signal peptide" evidence="1">
    <location>
        <begin position="1"/>
        <end position="19"/>
    </location>
</feature>
<dbReference type="SUPFAM" id="SSF55486">
    <property type="entry name" value="Metalloproteases ('zincins'), catalytic domain"/>
    <property type="match status" value="1"/>
</dbReference>
<dbReference type="AlphaFoldDB" id="A0A8H5Q167"/>
<proteinExistence type="predicted"/>
<keyword evidence="2" id="KW-0645">Protease</keyword>
<feature type="chain" id="PRO_5034308120" evidence="1">
    <location>
        <begin position="20"/>
        <end position="372"/>
    </location>
</feature>